<protein>
    <submittedName>
        <fullName evidence="2">Salivary mucin with chitin-binding domain</fullName>
    </submittedName>
</protein>
<sequence>MNSFTKTLAATALAFAAAFGAPALSGGHHVDPVTEHPSAAHSVKIDPVTEVILAGGCRVDPVTEVIPAGCHRVDPVTE</sequence>
<feature type="chain" id="PRO_5001721010" evidence="1">
    <location>
        <begin position="24"/>
        <end position="78"/>
    </location>
</feature>
<comment type="caution">
    <text evidence="2">The sequence shown here is derived from an EMBL/GenBank/DDBJ whole genome shotgun (WGS) entry which is preliminary data.</text>
</comment>
<feature type="signal peptide" evidence="1">
    <location>
        <begin position="1"/>
        <end position="23"/>
    </location>
</feature>
<name>A0A077MB02_9MICO</name>
<dbReference type="Proteomes" id="UP000035720">
    <property type="component" value="Unassembled WGS sequence"/>
</dbReference>
<keyword evidence="3" id="KW-1185">Reference proteome</keyword>
<organism evidence="2 3">
    <name type="scientific">Nostocoides jenkinsii Ben 74</name>
    <dbReference type="NCBI Taxonomy" id="1193518"/>
    <lineage>
        <taxon>Bacteria</taxon>
        <taxon>Bacillati</taxon>
        <taxon>Actinomycetota</taxon>
        <taxon>Actinomycetes</taxon>
        <taxon>Micrococcales</taxon>
        <taxon>Intrasporangiaceae</taxon>
        <taxon>Nostocoides</taxon>
    </lineage>
</organism>
<proteinExistence type="predicted"/>
<evidence type="ECO:0000313" key="3">
    <source>
        <dbReference type="Proteomes" id="UP000035720"/>
    </source>
</evidence>
<reference evidence="2 3" key="1">
    <citation type="journal article" date="2013" name="ISME J.">
        <title>A metabolic model for members of the genus Tetrasphaera involved in enhanced biological phosphorus removal.</title>
        <authorList>
            <person name="Kristiansen R."/>
            <person name="Nguyen H.T.T."/>
            <person name="Saunders A.M."/>
            <person name="Nielsen J.L."/>
            <person name="Wimmer R."/>
            <person name="Le V.Q."/>
            <person name="McIlroy S.J."/>
            <person name="Petrovski S."/>
            <person name="Seviour R.J."/>
            <person name="Calteau A."/>
            <person name="Nielsen K.L."/>
            <person name="Nielsen P.H."/>
        </authorList>
    </citation>
    <scope>NUCLEOTIDE SEQUENCE [LARGE SCALE GENOMIC DNA]</scope>
    <source>
        <strain evidence="2 3">Ben 74</strain>
    </source>
</reference>
<dbReference type="RefSeq" id="WP_048548161.1">
    <property type="nucleotide sequence ID" value="NZ_HF571038.1"/>
</dbReference>
<gene>
    <name evidence="2" type="ORF">BN13_1280010</name>
</gene>
<keyword evidence="1" id="KW-0732">Signal</keyword>
<evidence type="ECO:0000256" key="1">
    <source>
        <dbReference type="SAM" id="SignalP"/>
    </source>
</evidence>
<accession>A0A077MB02</accession>
<evidence type="ECO:0000313" key="2">
    <source>
        <dbReference type="EMBL" id="CCI51848.1"/>
    </source>
</evidence>
<dbReference type="AlphaFoldDB" id="A0A077MB02"/>
<dbReference type="EMBL" id="CAJC01000033">
    <property type="protein sequence ID" value="CCI51848.1"/>
    <property type="molecule type" value="Genomic_DNA"/>
</dbReference>